<dbReference type="EMBL" id="EQ973213">
    <property type="protein sequence ID" value="EFR53325.1"/>
    <property type="molecule type" value="Genomic_DNA"/>
</dbReference>
<keyword evidence="1" id="KW-1133">Transmembrane helix</keyword>
<keyword evidence="1" id="KW-0472">Membrane</keyword>
<gene>
    <name evidence="2" type="ORF">BFAG_02020</name>
</gene>
<protein>
    <submittedName>
        <fullName evidence="2">Uncharacterized protein</fullName>
    </submittedName>
</protein>
<keyword evidence="1" id="KW-0812">Transmembrane</keyword>
<sequence>MIANKVPFRINFICLIDVYKTFSESKRRLMAFSANYPFSSSCPYRRECPGTFRFFARKAGLGRRKSRRFHLEEPAFRLKEVSICSERRLRFSKMNKSFAQYLYMFSSITYIVLVWE</sequence>
<proteinExistence type="predicted"/>
<reference evidence="2 3" key="1">
    <citation type="submission" date="2008-12" db="EMBL/GenBank/DDBJ databases">
        <title>Annotation of Bacteroides fragilis strain 3_1_12.</title>
        <authorList>
            <consortium name="The Broad Institute Genome Sequencing Platform"/>
            <person name="Ward D."/>
            <person name="Young S.K."/>
            <person name="Kodira C.D."/>
            <person name="Zeng Q."/>
            <person name="Koehrsen M."/>
            <person name="Alvarado L."/>
            <person name="Berlin A."/>
            <person name="Borenstein D."/>
            <person name="Chen Z."/>
            <person name="Engels R."/>
            <person name="Freedman E."/>
            <person name="Gellesch M."/>
            <person name="Goldberg J."/>
            <person name="Griggs A."/>
            <person name="Gujja S."/>
            <person name="Heiman D."/>
            <person name="Hepburn T."/>
            <person name="Howarth C."/>
            <person name="Jen D."/>
            <person name="Larson L."/>
            <person name="Lewis B."/>
            <person name="Mehta T."/>
            <person name="Park D."/>
            <person name="Pearson M."/>
            <person name="Roberts A."/>
            <person name="Saif S."/>
            <person name="Shea T."/>
            <person name="Shenoy N."/>
            <person name="Sisk P."/>
            <person name="Stolte C."/>
            <person name="Sykes S."/>
            <person name="Walk T."/>
            <person name="White J."/>
            <person name="Yandava C."/>
            <person name="Allen-Vercoe E."/>
            <person name="Strauss J."/>
            <person name="Ambrose C."/>
            <person name="Lander E."/>
            <person name="Nusbaum C."/>
            <person name="Galagan J."/>
            <person name="Birren B."/>
        </authorList>
    </citation>
    <scope>NUCLEOTIDE SEQUENCE [LARGE SCALE GENOMIC DNA]</scope>
    <source>
        <strain evidence="2 3">3_1_12</strain>
    </source>
</reference>
<evidence type="ECO:0000313" key="2">
    <source>
        <dbReference type="EMBL" id="EFR53325.1"/>
    </source>
</evidence>
<evidence type="ECO:0000313" key="3">
    <source>
        <dbReference type="Proteomes" id="UP000005101"/>
    </source>
</evidence>
<organism evidence="2 3">
    <name type="scientific">Bacteroides fragilis 3_1_12</name>
    <dbReference type="NCBI Taxonomy" id="457424"/>
    <lineage>
        <taxon>Bacteria</taxon>
        <taxon>Pseudomonadati</taxon>
        <taxon>Bacteroidota</taxon>
        <taxon>Bacteroidia</taxon>
        <taxon>Bacteroidales</taxon>
        <taxon>Bacteroidaceae</taxon>
        <taxon>Bacteroides</taxon>
    </lineage>
</organism>
<name>A0ABN0BKJ8_BACFG</name>
<feature type="transmembrane region" description="Helical" evidence="1">
    <location>
        <begin position="98"/>
        <end position="115"/>
    </location>
</feature>
<accession>A0ABN0BKJ8</accession>
<evidence type="ECO:0000256" key="1">
    <source>
        <dbReference type="SAM" id="Phobius"/>
    </source>
</evidence>
<dbReference type="Proteomes" id="UP000005101">
    <property type="component" value="Unassembled WGS sequence"/>
</dbReference>
<keyword evidence="3" id="KW-1185">Reference proteome</keyword>